<reference evidence="6" key="1">
    <citation type="submission" date="2015-04" db="EMBL/GenBank/DDBJ databases">
        <title>Genome sequence of Mycobacterium arupense GUC1.</title>
        <authorList>
            <person name="Greninger A.L."/>
            <person name="Cunningham G."/>
            <person name="Chiu C.Y."/>
            <person name="Miller S."/>
        </authorList>
    </citation>
    <scope>NUCLEOTIDE SEQUENCE [LARGE SCALE GENOMIC DNA]</scope>
    <source>
        <strain evidence="6">GUC1</strain>
    </source>
</reference>
<gene>
    <name evidence="4" type="ORF">BST15_12090</name>
    <name evidence="5" type="ORF">E6Q54_10885</name>
    <name evidence="3" type="ORF">WR43_18740</name>
</gene>
<evidence type="ECO:0000313" key="5">
    <source>
        <dbReference type="EMBL" id="TXI56322.1"/>
    </source>
</evidence>
<dbReference type="RefSeq" id="WP_046191117.1">
    <property type="nucleotide sequence ID" value="NZ_JACKUJ010000009.1"/>
</dbReference>
<dbReference type="EMBL" id="MVHH01000022">
    <property type="protein sequence ID" value="OQZ96627.1"/>
    <property type="molecule type" value="Genomic_DNA"/>
</dbReference>
<reference evidence="3" key="2">
    <citation type="submission" date="2015-04" db="EMBL/GenBank/DDBJ databases">
        <title>Genome sequence of Mycobacterium arupense strain GUC1.</title>
        <authorList>
            <person name="Greninger A.L."/>
            <person name="Cunningham G."/>
            <person name="Chiu C.Y."/>
            <person name="Miller S."/>
        </authorList>
    </citation>
    <scope>NUCLEOTIDE SEQUENCE</scope>
    <source>
        <strain evidence="3">GUC1</strain>
    </source>
</reference>
<dbReference type="GO" id="GO:0016799">
    <property type="term" value="F:hydrolase activity, hydrolyzing N-glycosyl compounds"/>
    <property type="evidence" value="ECO:0007669"/>
    <property type="project" value="TreeGrafter"/>
</dbReference>
<name>A0A0F5MRY7_9MYCO</name>
<evidence type="ECO:0000256" key="1">
    <source>
        <dbReference type="ARBA" id="ARBA00006763"/>
    </source>
</evidence>
<evidence type="ECO:0000313" key="4">
    <source>
        <dbReference type="EMBL" id="OQZ96627.1"/>
    </source>
</evidence>
<dbReference type="Proteomes" id="UP000321797">
    <property type="component" value="Unassembled WGS sequence"/>
</dbReference>
<dbReference type="SUPFAM" id="SSF102405">
    <property type="entry name" value="MCP/YpsA-like"/>
    <property type="match status" value="1"/>
</dbReference>
<keyword evidence="2" id="KW-0378">Hydrolase</keyword>
<dbReference type="PANTHER" id="PTHR31223:SF70">
    <property type="entry name" value="LOG FAMILY PROTEIN YJL055W"/>
    <property type="match status" value="1"/>
</dbReference>
<dbReference type="PATRIC" id="fig|342002.3.peg.4039"/>
<dbReference type="Proteomes" id="UP000192327">
    <property type="component" value="Unassembled WGS sequence"/>
</dbReference>
<comment type="catalytic activity">
    <reaction evidence="2">
        <text>9-ribosyl-trans-zeatin 5'-phosphate + H2O = trans-zeatin + D-ribose 5-phosphate</text>
        <dbReference type="Rhea" id="RHEA:48564"/>
        <dbReference type="ChEBI" id="CHEBI:15377"/>
        <dbReference type="ChEBI" id="CHEBI:16522"/>
        <dbReference type="ChEBI" id="CHEBI:78346"/>
        <dbReference type="ChEBI" id="CHEBI:87947"/>
        <dbReference type="EC" id="3.2.2.n1"/>
    </reaction>
</comment>
<keyword evidence="7" id="KW-1185">Reference proteome</keyword>
<dbReference type="GO" id="GO:0009691">
    <property type="term" value="P:cytokinin biosynthetic process"/>
    <property type="evidence" value="ECO:0007669"/>
    <property type="project" value="UniProtKB-UniRule"/>
</dbReference>
<dbReference type="STRING" id="342002.BST15_12090"/>
<dbReference type="PANTHER" id="PTHR31223">
    <property type="entry name" value="LOG FAMILY PROTEIN YJL055W"/>
    <property type="match status" value="1"/>
</dbReference>
<reference evidence="5 8" key="4">
    <citation type="submission" date="2018-09" db="EMBL/GenBank/DDBJ databases">
        <title>Metagenome Assembled Genomes from an Advanced Water Purification Facility.</title>
        <authorList>
            <person name="Stamps B.W."/>
            <person name="Spear J.R."/>
        </authorList>
    </citation>
    <scope>NUCLEOTIDE SEQUENCE [LARGE SCALE GENOMIC DNA]</scope>
    <source>
        <strain evidence="5">Bin_29_2</strain>
    </source>
</reference>
<keyword evidence="2" id="KW-0203">Cytokinin biosynthesis</keyword>
<protein>
    <recommendedName>
        <fullName evidence="2">Cytokinin riboside 5'-monophosphate phosphoribohydrolase</fullName>
        <ecNumber evidence="2">3.2.2.n1</ecNumber>
    </recommendedName>
</protein>
<dbReference type="EMBL" id="SSGD01000056">
    <property type="protein sequence ID" value="TXI56322.1"/>
    <property type="molecule type" value="Genomic_DNA"/>
</dbReference>
<dbReference type="Proteomes" id="UP000034416">
    <property type="component" value="Unassembled WGS sequence"/>
</dbReference>
<comment type="catalytic activity">
    <reaction evidence="2">
        <text>N(6)-(dimethylallyl)adenosine 5'-phosphate + H2O = N(6)-dimethylallyladenine + D-ribose 5-phosphate</text>
        <dbReference type="Rhea" id="RHEA:48560"/>
        <dbReference type="ChEBI" id="CHEBI:15377"/>
        <dbReference type="ChEBI" id="CHEBI:17660"/>
        <dbReference type="ChEBI" id="CHEBI:57526"/>
        <dbReference type="ChEBI" id="CHEBI:78346"/>
        <dbReference type="EC" id="3.2.2.n1"/>
    </reaction>
</comment>
<evidence type="ECO:0000313" key="3">
    <source>
        <dbReference type="EMBL" id="KKB97520.1"/>
    </source>
</evidence>
<sequence length="187" mass="19988">MRSSEWAVCVYCASGPSDPALLALAAKVGAAIAERGWTLVWGGGNVSAMGVLAVAAREHGGHTVGVIPKALLHREVADVDADELIVTDTMRERKQVMDDRADAFLTLPGGIGTLEELFETWTAGYLGMHDKEVVLLDPDGHYEGLWTWLSGLIDTGFVSRRAMDRLLVFDEMEAALDACSPGTAGTD</sequence>
<dbReference type="EMBL" id="LASW01000127">
    <property type="protein sequence ID" value="KKB97520.1"/>
    <property type="molecule type" value="Genomic_DNA"/>
</dbReference>
<evidence type="ECO:0000313" key="7">
    <source>
        <dbReference type="Proteomes" id="UP000192327"/>
    </source>
</evidence>
<dbReference type="InterPro" id="IPR005269">
    <property type="entry name" value="LOG"/>
</dbReference>
<evidence type="ECO:0000313" key="6">
    <source>
        <dbReference type="Proteomes" id="UP000034416"/>
    </source>
</evidence>
<dbReference type="Pfam" id="PF03641">
    <property type="entry name" value="Lysine_decarbox"/>
    <property type="match status" value="1"/>
</dbReference>
<comment type="similarity">
    <text evidence="1 2">Belongs to the LOG family.</text>
</comment>
<dbReference type="EC" id="3.2.2.n1" evidence="2"/>
<dbReference type="InterPro" id="IPR031100">
    <property type="entry name" value="LOG_fam"/>
</dbReference>
<organism evidence="3 6">
    <name type="scientific">Mycolicibacter arupensis</name>
    <dbReference type="NCBI Taxonomy" id="342002"/>
    <lineage>
        <taxon>Bacteria</taxon>
        <taxon>Bacillati</taxon>
        <taxon>Actinomycetota</taxon>
        <taxon>Actinomycetes</taxon>
        <taxon>Mycobacteriales</taxon>
        <taxon>Mycobacteriaceae</taxon>
        <taxon>Mycolicibacter</taxon>
    </lineage>
</organism>
<accession>A0A0F5MRY7</accession>
<dbReference type="AlphaFoldDB" id="A0A0F5MRY7"/>
<evidence type="ECO:0000256" key="2">
    <source>
        <dbReference type="RuleBase" id="RU363015"/>
    </source>
</evidence>
<dbReference type="Gene3D" id="3.40.50.450">
    <property type="match status" value="1"/>
</dbReference>
<dbReference type="GO" id="GO:0005829">
    <property type="term" value="C:cytosol"/>
    <property type="evidence" value="ECO:0007669"/>
    <property type="project" value="TreeGrafter"/>
</dbReference>
<dbReference type="OrthoDB" id="9801098at2"/>
<evidence type="ECO:0000313" key="8">
    <source>
        <dbReference type="Proteomes" id="UP000321797"/>
    </source>
</evidence>
<dbReference type="NCBIfam" id="TIGR00730">
    <property type="entry name" value="Rossman fold protein, TIGR00730 family"/>
    <property type="match status" value="1"/>
</dbReference>
<reference evidence="4 7" key="3">
    <citation type="submission" date="2016-12" db="EMBL/GenBank/DDBJ databases">
        <title>The new phylogeny of genus Mycobacterium.</title>
        <authorList>
            <person name="Tortoli E."/>
            <person name="Trovato A."/>
            <person name="Cirillo D.M."/>
        </authorList>
    </citation>
    <scope>NUCLEOTIDE SEQUENCE [LARGE SCALE GENOMIC DNA]</scope>
    <source>
        <strain evidence="4 7">DSM 44942</strain>
    </source>
</reference>
<proteinExistence type="inferred from homology"/>
<comment type="caution">
    <text evidence="3">The sequence shown here is derived from an EMBL/GenBank/DDBJ whole genome shotgun (WGS) entry which is preliminary data.</text>
</comment>